<dbReference type="NCBIfam" id="TIGR01417">
    <property type="entry name" value="PTS_I_fam"/>
    <property type="match status" value="1"/>
</dbReference>
<feature type="binding site" evidence="19">
    <location>
        <position position="334"/>
    </location>
    <ligand>
        <name>phosphoenolpyruvate</name>
        <dbReference type="ChEBI" id="CHEBI:58702"/>
    </ligand>
</feature>
<keyword evidence="21" id="KW-0175">Coiled coil</keyword>
<dbReference type="Gene3D" id="3.50.30.10">
    <property type="entry name" value="Phosphohistidine domain"/>
    <property type="match status" value="1"/>
</dbReference>
<dbReference type="InterPro" id="IPR018274">
    <property type="entry name" value="PEP_util_AS"/>
</dbReference>
<evidence type="ECO:0000256" key="9">
    <source>
        <dbReference type="ARBA" id="ARBA00022490"/>
    </source>
</evidence>
<evidence type="ECO:0000313" key="25">
    <source>
        <dbReference type="EMBL" id="HJB97834.1"/>
    </source>
</evidence>
<comment type="subcellular location">
    <subcellularLocation>
        <location evidence="4 17">Cytoplasm</location>
    </subcellularLocation>
</comment>
<comment type="similarity">
    <text evidence="5 17">Belongs to the PEP-utilizing enzyme family.</text>
</comment>
<feature type="binding site" evidence="19">
    <location>
        <position position="298"/>
    </location>
    <ligand>
        <name>phosphoenolpyruvate</name>
        <dbReference type="ChEBI" id="CHEBI:58702"/>
    </ligand>
</feature>
<evidence type="ECO:0000256" key="11">
    <source>
        <dbReference type="ARBA" id="ARBA00022679"/>
    </source>
</evidence>
<reference evidence="25" key="1">
    <citation type="journal article" date="2021" name="PeerJ">
        <title>Extensive microbial diversity within the chicken gut microbiome revealed by metagenomics and culture.</title>
        <authorList>
            <person name="Gilroy R."/>
            <person name="Ravi A."/>
            <person name="Getino M."/>
            <person name="Pursley I."/>
            <person name="Horton D.L."/>
            <person name="Alikhan N.F."/>
            <person name="Baker D."/>
            <person name="Gharbi K."/>
            <person name="Hall N."/>
            <person name="Watson M."/>
            <person name="Adriaenssens E.M."/>
            <person name="Foster-Nyarko E."/>
            <person name="Jarju S."/>
            <person name="Secka A."/>
            <person name="Antonio M."/>
            <person name="Oren A."/>
            <person name="Chaudhuri R.R."/>
            <person name="La Ragione R."/>
            <person name="Hildebrand F."/>
            <person name="Pallen M.J."/>
        </authorList>
    </citation>
    <scope>NUCLEOTIDE SEQUENCE</scope>
    <source>
        <strain evidence="25">CHK185-1770</strain>
    </source>
</reference>
<dbReference type="InterPro" id="IPR050499">
    <property type="entry name" value="PEP-utilizing_PTS_enzyme"/>
</dbReference>
<keyword evidence="13 17" id="KW-0479">Metal-binding</keyword>
<evidence type="ECO:0000313" key="26">
    <source>
        <dbReference type="Proteomes" id="UP000826793"/>
    </source>
</evidence>
<dbReference type="PROSITE" id="PS00742">
    <property type="entry name" value="PEP_ENZYMES_2"/>
    <property type="match status" value="1"/>
</dbReference>
<dbReference type="Gene3D" id="1.10.274.10">
    <property type="entry name" value="PtsI, HPr-binding domain"/>
    <property type="match status" value="1"/>
</dbReference>
<gene>
    <name evidence="25" type="primary">ptsP</name>
    <name evidence="25" type="ORF">H9710_04560</name>
</gene>
<dbReference type="EC" id="2.7.3.9" evidence="6 17"/>
<dbReference type="EMBL" id="DWXG01000037">
    <property type="protein sequence ID" value="HJB97834.1"/>
    <property type="molecule type" value="Genomic_DNA"/>
</dbReference>
<dbReference type="PANTHER" id="PTHR46244">
    <property type="entry name" value="PHOSPHOENOLPYRUVATE-PROTEIN PHOSPHOTRANSFERASE"/>
    <property type="match status" value="1"/>
</dbReference>
<dbReference type="GO" id="GO:0016301">
    <property type="term" value="F:kinase activity"/>
    <property type="evidence" value="ECO:0007669"/>
    <property type="project" value="UniProtKB-KW"/>
</dbReference>
<dbReference type="InterPro" id="IPR008731">
    <property type="entry name" value="PTS_EIN"/>
</dbReference>
<evidence type="ECO:0000256" key="10">
    <source>
        <dbReference type="ARBA" id="ARBA00022597"/>
    </source>
</evidence>
<dbReference type="GO" id="GO:0005737">
    <property type="term" value="C:cytoplasm"/>
    <property type="evidence" value="ECO:0007669"/>
    <property type="project" value="UniProtKB-SubCell"/>
</dbReference>
<evidence type="ECO:0000256" key="4">
    <source>
        <dbReference type="ARBA" id="ARBA00004496"/>
    </source>
</evidence>
<dbReference type="PRINTS" id="PR01736">
    <property type="entry name" value="PHPHTRNFRASE"/>
</dbReference>
<dbReference type="GO" id="GO:0009401">
    <property type="term" value="P:phosphoenolpyruvate-dependent sugar phosphotransferase system"/>
    <property type="evidence" value="ECO:0007669"/>
    <property type="project" value="UniProtKB-KW"/>
</dbReference>
<dbReference type="InterPro" id="IPR000121">
    <property type="entry name" value="PEP_util_C"/>
</dbReference>
<evidence type="ECO:0000259" key="24">
    <source>
        <dbReference type="Pfam" id="PF05524"/>
    </source>
</evidence>
<dbReference type="Proteomes" id="UP000826793">
    <property type="component" value="Unassembled WGS sequence"/>
</dbReference>
<dbReference type="InterPro" id="IPR015813">
    <property type="entry name" value="Pyrv/PenolPyrv_kinase-like_dom"/>
</dbReference>
<evidence type="ECO:0000256" key="2">
    <source>
        <dbReference type="ARBA" id="ARBA00001946"/>
    </source>
</evidence>
<feature type="domain" description="PEP-utilising enzyme C-terminal" evidence="23">
    <location>
        <begin position="257"/>
        <end position="539"/>
    </location>
</feature>
<dbReference type="PANTHER" id="PTHR46244:SF3">
    <property type="entry name" value="PHOSPHOENOLPYRUVATE-PROTEIN PHOSPHOTRANSFERASE"/>
    <property type="match status" value="1"/>
</dbReference>
<evidence type="ECO:0000256" key="13">
    <source>
        <dbReference type="ARBA" id="ARBA00022723"/>
    </source>
</evidence>
<keyword evidence="10 17" id="KW-0762">Sugar transport</keyword>
<evidence type="ECO:0000256" key="5">
    <source>
        <dbReference type="ARBA" id="ARBA00007837"/>
    </source>
</evidence>
<feature type="binding site" evidence="20">
    <location>
        <position position="457"/>
    </location>
    <ligand>
        <name>Mg(2+)</name>
        <dbReference type="ChEBI" id="CHEBI:18420"/>
    </ligand>
</feature>
<keyword evidence="12 17" id="KW-0598">Phosphotransferase system</keyword>
<dbReference type="Pfam" id="PF00391">
    <property type="entry name" value="PEP-utilizers"/>
    <property type="match status" value="1"/>
</dbReference>
<dbReference type="InterPro" id="IPR006318">
    <property type="entry name" value="PTS_EI-like"/>
</dbReference>
<keyword evidence="8 17" id="KW-0813">Transport</keyword>
<organism evidence="25 26">
    <name type="scientific">Candidatus Acutalibacter pullicola</name>
    <dbReference type="NCBI Taxonomy" id="2838417"/>
    <lineage>
        <taxon>Bacteria</taxon>
        <taxon>Bacillati</taxon>
        <taxon>Bacillota</taxon>
        <taxon>Clostridia</taxon>
        <taxon>Eubacteriales</taxon>
        <taxon>Acutalibacteraceae</taxon>
        <taxon>Acutalibacter</taxon>
    </lineage>
</organism>
<comment type="caution">
    <text evidence="25">The sequence shown here is derived from an EMBL/GenBank/DDBJ whole genome shotgun (WGS) entry which is preliminary data.</text>
</comment>
<dbReference type="InterPro" id="IPR024692">
    <property type="entry name" value="PTS_EI"/>
</dbReference>
<comment type="function">
    <text evidence="3 17">General (non sugar-specific) component of the phosphoenolpyruvate-dependent sugar phosphotransferase system (sugar PTS). This major carbohydrate active-transport system catalyzes the phosphorylation of incoming sugar substrates concomitantly with their translocation across the cell membrane. Enzyme I transfers the phosphoryl group from phosphoenolpyruvate (PEP) to the phosphoryl carrier protein (HPr).</text>
</comment>
<dbReference type="InterPro" id="IPR008279">
    <property type="entry name" value="PEP-util_enz_mobile_dom"/>
</dbReference>
<proteinExistence type="inferred from homology"/>
<dbReference type="GO" id="GO:0046872">
    <property type="term" value="F:metal ion binding"/>
    <property type="evidence" value="ECO:0007669"/>
    <property type="project" value="UniProtKB-KW"/>
</dbReference>
<sequence length="573" mass="63069">MSGERVLYGVAASPGIGFGHALVYREKPMGSLEREITDVKMELERYRNAVDTFCRITEAKADRVAEMAGKEQGDIIRCQAEMIRDPYLNGQVEGRIASRQSAEAALSASCDFYIDLFTASEEETTRQRAADVRDLRGSMLRLLLGLPETDFSALQPGTVLLAEELSPSAVSVLNSANVAGIVLGKGGPTSHSAILARALEIPAVLGVEDRVMDTEIGETVIVDGNRGCAVFSPGHVMRSVYEDRQKEFQQLRASLRVFVGRETVTADGERIRLCSNAGSVSDAVRAAGYGCDGIGLLRTEFLYLDRTSQPGEEEQFHTYRQILGAMRGKRATIRTLDVGGDKNLPYLGQIKEDNPFLGCRGLRFSLREESMFRAHLRAVLRASAFGKAQLLLPMVTGVEEVRRAREILEEEKEVLRRRNVAFDENMPMGIMIETVAACLMADALAKEADFFSLGTNDLTQYTLGVDRGNARVAHLYSYFHPALLWLVRHVLESARRTGTPVGMCGEAAADTALTPVLLSFGLKDFSVAPVSVLPVRKAISLWTKEEADAVTQEAMQLSTEQEVREYLKEQEKT</sequence>
<dbReference type="SUPFAM" id="SSF47831">
    <property type="entry name" value="Enzyme I of the PEP:sugar phosphotransferase system HPr-binding (sub)domain"/>
    <property type="match status" value="1"/>
</dbReference>
<evidence type="ECO:0000256" key="20">
    <source>
        <dbReference type="PIRSR" id="PIRSR000732-3"/>
    </source>
</evidence>
<evidence type="ECO:0000256" key="6">
    <source>
        <dbReference type="ARBA" id="ARBA00012232"/>
    </source>
</evidence>
<evidence type="ECO:0000256" key="18">
    <source>
        <dbReference type="PIRSR" id="PIRSR000732-1"/>
    </source>
</evidence>
<accession>A0A9D2MUT2</accession>
<comment type="catalytic activity">
    <reaction evidence="1 17">
        <text>L-histidyl-[protein] + phosphoenolpyruvate = N(pros)-phospho-L-histidyl-[protein] + pyruvate</text>
        <dbReference type="Rhea" id="RHEA:23880"/>
        <dbReference type="Rhea" id="RHEA-COMP:9745"/>
        <dbReference type="Rhea" id="RHEA-COMP:9746"/>
        <dbReference type="ChEBI" id="CHEBI:15361"/>
        <dbReference type="ChEBI" id="CHEBI:29979"/>
        <dbReference type="ChEBI" id="CHEBI:58702"/>
        <dbReference type="ChEBI" id="CHEBI:64837"/>
        <dbReference type="EC" id="2.7.3.9"/>
    </reaction>
</comment>
<dbReference type="SUPFAM" id="SSF51621">
    <property type="entry name" value="Phosphoenolpyruvate/pyruvate domain"/>
    <property type="match status" value="1"/>
</dbReference>
<evidence type="ECO:0000256" key="12">
    <source>
        <dbReference type="ARBA" id="ARBA00022683"/>
    </source>
</evidence>
<dbReference type="Gene3D" id="3.20.20.60">
    <property type="entry name" value="Phosphoenolpyruvate-binding domains"/>
    <property type="match status" value="1"/>
</dbReference>
<dbReference type="InterPro" id="IPR036637">
    <property type="entry name" value="Phosphohistidine_dom_sf"/>
</dbReference>
<dbReference type="InterPro" id="IPR023151">
    <property type="entry name" value="PEP_util_CS"/>
</dbReference>
<evidence type="ECO:0000256" key="15">
    <source>
        <dbReference type="ARBA" id="ARBA00022842"/>
    </source>
</evidence>
<feature type="active site" description="Proton donor" evidence="18">
    <location>
        <position position="504"/>
    </location>
</feature>
<evidence type="ECO:0000256" key="7">
    <source>
        <dbReference type="ARBA" id="ARBA00016544"/>
    </source>
</evidence>
<comment type="cofactor">
    <cofactor evidence="2 17 20">
        <name>Mg(2+)</name>
        <dbReference type="ChEBI" id="CHEBI:18420"/>
    </cofactor>
</comment>
<dbReference type="PROSITE" id="PS00370">
    <property type="entry name" value="PEP_ENZYMES_PHOS_SITE"/>
    <property type="match status" value="1"/>
</dbReference>
<keyword evidence="9 17" id="KW-0963">Cytoplasm</keyword>
<dbReference type="InterPro" id="IPR040442">
    <property type="entry name" value="Pyrv_kinase-like_dom_sf"/>
</dbReference>
<dbReference type="SUPFAM" id="SSF52009">
    <property type="entry name" value="Phosphohistidine domain"/>
    <property type="match status" value="1"/>
</dbReference>
<evidence type="ECO:0000256" key="16">
    <source>
        <dbReference type="ARBA" id="ARBA00033235"/>
    </source>
</evidence>
<keyword evidence="14 17" id="KW-0418">Kinase</keyword>
<keyword evidence="15 17" id="KW-0460">Magnesium</keyword>
<evidence type="ECO:0000256" key="19">
    <source>
        <dbReference type="PIRSR" id="PIRSR000732-2"/>
    </source>
</evidence>
<dbReference type="GO" id="GO:0008965">
    <property type="term" value="F:phosphoenolpyruvate-protein phosphotransferase activity"/>
    <property type="evidence" value="ECO:0007669"/>
    <property type="project" value="UniProtKB-EC"/>
</dbReference>
<dbReference type="PIRSF" id="PIRSF000732">
    <property type="entry name" value="PTS_enzyme_I"/>
    <property type="match status" value="1"/>
</dbReference>
<evidence type="ECO:0000259" key="22">
    <source>
        <dbReference type="Pfam" id="PF00391"/>
    </source>
</evidence>
<evidence type="ECO:0000256" key="21">
    <source>
        <dbReference type="SAM" id="Coils"/>
    </source>
</evidence>
<evidence type="ECO:0000259" key="23">
    <source>
        <dbReference type="Pfam" id="PF02896"/>
    </source>
</evidence>
<evidence type="ECO:0000256" key="14">
    <source>
        <dbReference type="ARBA" id="ARBA00022777"/>
    </source>
</evidence>
<evidence type="ECO:0000256" key="8">
    <source>
        <dbReference type="ARBA" id="ARBA00022448"/>
    </source>
</evidence>
<feature type="domain" description="Phosphotransferase system enzyme I N-terminal" evidence="24">
    <location>
        <begin position="9"/>
        <end position="128"/>
    </location>
</feature>
<dbReference type="Pfam" id="PF02896">
    <property type="entry name" value="PEP-utilizers_C"/>
    <property type="match status" value="1"/>
</dbReference>
<feature type="coiled-coil region" evidence="21">
    <location>
        <begin position="398"/>
        <end position="425"/>
    </location>
</feature>
<feature type="binding site" evidence="19">
    <location>
        <position position="467"/>
    </location>
    <ligand>
        <name>phosphoenolpyruvate</name>
        <dbReference type="ChEBI" id="CHEBI:58702"/>
    </ligand>
</feature>
<feature type="binding site" evidence="20">
    <location>
        <position position="433"/>
    </location>
    <ligand>
        <name>Mg(2+)</name>
        <dbReference type="ChEBI" id="CHEBI:18420"/>
    </ligand>
</feature>
<evidence type="ECO:0000256" key="1">
    <source>
        <dbReference type="ARBA" id="ARBA00000683"/>
    </source>
</evidence>
<dbReference type="InterPro" id="IPR036618">
    <property type="entry name" value="PtsI_HPr-bd_sf"/>
</dbReference>
<dbReference type="AlphaFoldDB" id="A0A9D2MUT2"/>
<keyword evidence="11 17" id="KW-0808">Transferase</keyword>
<dbReference type="Pfam" id="PF05524">
    <property type="entry name" value="PEP-utilisers_N"/>
    <property type="match status" value="1"/>
</dbReference>
<feature type="binding site" evidence="19">
    <location>
        <begin position="456"/>
        <end position="457"/>
    </location>
    <ligand>
        <name>phosphoenolpyruvate</name>
        <dbReference type="ChEBI" id="CHEBI:58702"/>
    </ligand>
</feature>
<evidence type="ECO:0000256" key="17">
    <source>
        <dbReference type="PIRNR" id="PIRNR000732"/>
    </source>
</evidence>
<feature type="domain" description="PEP-utilising enzyme mobile" evidence="22">
    <location>
        <begin position="155"/>
        <end position="227"/>
    </location>
</feature>
<reference evidence="25" key="2">
    <citation type="submission" date="2021-04" db="EMBL/GenBank/DDBJ databases">
        <authorList>
            <person name="Gilroy R."/>
        </authorList>
    </citation>
    <scope>NUCLEOTIDE SEQUENCE</scope>
    <source>
        <strain evidence="25">CHK185-1770</strain>
    </source>
</reference>
<feature type="active site" description="Tele-phosphohistidine intermediate" evidence="18">
    <location>
        <position position="191"/>
    </location>
</feature>
<protein>
    <recommendedName>
        <fullName evidence="7 17">Phosphoenolpyruvate-protein phosphotransferase</fullName>
        <ecNumber evidence="6 17">2.7.3.9</ecNumber>
    </recommendedName>
    <alternativeName>
        <fullName evidence="16 17">Phosphotransferase system, enzyme I</fullName>
    </alternativeName>
</protein>
<evidence type="ECO:0000256" key="3">
    <source>
        <dbReference type="ARBA" id="ARBA00002728"/>
    </source>
</evidence>
<name>A0A9D2MUT2_9FIRM</name>